<dbReference type="Pfam" id="PF26301">
    <property type="entry name" value="spore_CmpA"/>
    <property type="match status" value="1"/>
</dbReference>
<dbReference type="NCBIfam" id="NF033225">
    <property type="entry name" value="spore_CmpA"/>
    <property type="match status" value="1"/>
</dbReference>
<protein>
    <submittedName>
        <fullName evidence="1">Cortex morphogenetic protein CmpA</fullName>
    </submittedName>
</protein>
<organism evidence="1 2">
    <name type="scientific">Evansella tamaricis</name>
    <dbReference type="NCBI Taxonomy" id="2069301"/>
    <lineage>
        <taxon>Bacteria</taxon>
        <taxon>Bacillati</taxon>
        <taxon>Bacillota</taxon>
        <taxon>Bacilli</taxon>
        <taxon>Bacillales</taxon>
        <taxon>Bacillaceae</taxon>
        <taxon>Evansella</taxon>
    </lineage>
</organism>
<reference evidence="1 2" key="1">
    <citation type="submission" date="2021-06" db="EMBL/GenBank/DDBJ databases">
        <title>Bacillus sp. RD4P76, an endophyte from a halophyte.</title>
        <authorList>
            <person name="Sun J.-Q."/>
        </authorList>
    </citation>
    <scope>NUCLEOTIDE SEQUENCE [LARGE SCALE GENOMIC DNA]</scope>
    <source>
        <strain evidence="1 2">CGMCC 1.15917</strain>
    </source>
</reference>
<dbReference type="EMBL" id="JAHQCS010000029">
    <property type="protein sequence ID" value="MBU9710443.1"/>
    <property type="molecule type" value="Genomic_DNA"/>
</dbReference>
<dbReference type="Proteomes" id="UP000784880">
    <property type="component" value="Unassembled WGS sequence"/>
</dbReference>
<comment type="caution">
    <text evidence="1">The sequence shown here is derived from an EMBL/GenBank/DDBJ whole genome shotgun (WGS) entry which is preliminary data.</text>
</comment>
<keyword evidence="2" id="KW-1185">Reference proteome</keyword>
<gene>
    <name evidence="1" type="primary">cmpA</name>
    <name evidence="1" type="ORF">KS419_01515</name>
</gene>
<name>A0ABS6J9T5_9BACI</name>
<dbReference type="InterPro" id="IPR047764">
    <property type="entry name" value="CmpA"/>
</dbReference>
<accession>A0ABS6J9T5</accession>
<proteinExistence type="predicted"/>
<evidence type="ECO:0000313" key="2">
    <source>
        <dbReference type="Proteomes" id="UP000784880"/>
    </source>
</evidence>
<sequence>MPSWLQRQLEEAYIKKDTRRIKLLNQCWFYYKQTPPISSTKTYQSD</sequence>
<dbReference type="RefSeq" id="WP_217064333.1">
    <property type="nucleotide sequence ID" value="NZ_JAHQCS010000029.1"/>
</dbReference>
<evidence type="ECO:0000313" key="1">
    <source>
        <dbReference type="EMBL" id="MBU9710443.1"/>
    </source>
</evidence>